<dbReference type="GO" id="GO:0016787">
    <property type="term" value="F:hydrolase activity"/>
    <property type="evidence" value="ECO:0007669"/>
    <property type="project" value="UniProtKB-KW"/>
</dbReference>
<organism evidence="2 3">
    <name type="scientific">Prosthecobacter vanneervenii</name>
    <dbReference type="NCBI Taxonomy" id="48466"/>
    <lineage>
        <taxon>Bacteria</taxon>
        <taxon>Pseudomonadati</taxon>
        <taxon>Verrucomicrobiota</taxon>
        <taxon>Verrucomicrobiia</taxon>
        <taxon>Verrucomicrobiales</taxon>
        <taxon>Verrucomicrobiaceae</taxon>
        <taxon>Prosthecobacter</taxon>
    </lineage>
</organism>
<dbReference type="Pfam" id="PF00795">
    <property type="entry name" value="CN_hydrolase"/>
    <property type="match status" value="1"/>
</dbReference>
<dbReference type="RefSeq" id="WP_184339169.1">
    <property type="nucleotide sequence ID" value="NZ_JACHIG010000003.1"/>
</dbReference>
<proteinExistence type="predicted"/>
<dbReference type="AlphaFoldDB" id="A0A7W7Y9T9"/>
<dbReference type="SUPFAM" id="SSF56317">
    <property type="entry name" value="Carbon-nitrogen hydrolase"/>
    <property type="match status" value="1"/>
</dbReference>
<dbReference type="InterPro" id="IPR036526">
    <property type="entry name" value="C-N_Hydrolase_sf"/>
</dbReference>
<name>A0A7W7Y9T9_9BACT</name>
<dbReference type="Proteomes" id="UP000590740">
    <property type="component" value="Unassembled WGS sequence"/>
</dbReference>
<dbReference type="PANTHER" id="PTHR23088">
    <property type="entry name" value="NITRILASE-RELATED"/>
    <property type="match status" value="1"/>
</dbReference>
<keyword evidence="3" id="KW-1185">Reference proteome</keyword>
<dbReference type="PANTHER" id="PTHR23088:SF50">
    <property type="entry name" value="HYDROLASE YHCX"/>
    <property type="match status" value="1"/>
</dbReference>
<gene>
    <name evidence="2" type="ORF">HNQ65_001813</name>
</gene>
<dbReference type="EMBL" id="JACHIG010000003">
    <property type="protein sequence ID" value="MBB5032236.1"/>
    <property type="molecule type" value="Genomic_DNA"/>
</dbReference>
<comment type="caution">
    <text evidence="2">The sequence shown here is derived from an EMBL/GenBank/DDBJ whole genome shotgun (WGS) entry which is preliminary data.</text>
</comment>
<reference evidence="2 3" key="1">
    <citation type="submission" date="2020-08" db="EMBL/GenBank/DDBJ databases">
        <title>Genomic Encyclopedia of Type Strains, Phase IV (KMG-IV): sequencing the most valuable type-strain genomes for metagenomic binning, comparative biology and taxonomic classification.</title>
        <authorList>
            <person name="Goeker M."/>
        </authorList>
    </citation>
    <scope>NUCLEOTIDE SEQUENCE [LARGE SCALE GENOMIC DNA]</scope>
    <source>
        <strain evidence="2 3">DSM 12252</strain>
    </source>
</reference>
<protein>
    <submittedName>
        <fullName evidence="2">Putative amidohydrolase</fullName>
    </submittedName>
</protein>
<dbReference type="InterPro" id="IPR003010">
    <property type="entry name" value="C-N_Hydrolase"/>
</dbReference>
<accession>A0A7W7Y9T9</accession>
<dbReference type="Gene3D" id="3.60.110.10">
    <property type="entry name" value="Carbon-nitrogen hydrolase"/>
    <property type="match status" value="1"/>
</dbReference>
<evidence type="ECO:0000313" key="3">
    <source>
        <dbReference type="Proteomes" id="UP000590740"/>
    </source>
</evidence>
<evidence type="ECO:0000259" key="1">
    <source>
        <dbReference type="PROSITE" id="PS50263"/>
    </source>
</evidence>
<keyword evidence="2" id="KW-0378">Hydrolase</keyword>
<sequence>MLEIDLCTFDPGVAASSPAAFAAAVADCVEASWDTGADLVLLPEFTWVGLEPLVEPQTLKRVSDVFWGEVLPALKSLLMRPGKAVVLGTVPFWDEERKELRNRAPILVEDRLLHQDKLHLTPWESDFAPGTELRLWEFAGLRFAVVICLDIEIPEISVKLRGAGVDVVLVPSATETVLGVERVDRCASARAVELGCVVGVCHLTGRAEAGLIDENVGRTAVYRPSQASFRDAPRWEESEIYENGIHKQRLVLDPRQLQIMRRMPQETNPSMLKTLPTFSLVDVGA</sequence>
<feature type="domain" description="CN hydrolase" evidence="1">
    <location>
        <begin position="2"/>
        <end position="247"/>
    </location>
</feature>
<evidence type="ECO:0000313" key="2">
    <source>
        <dbReference type="EMBL" id="MBB5032236.1"/>
    </source>
</evidence>
<dbReference type="PROSITE" id="PS50263">
    <property type="entry name" value="CN_HYDROLASE"/>
    <property type="match status" value="1"/>
</dbReference>